<name>A0A163E322_DIDRA</name>
<proteinExistence type="predicted"/>
<protein>
    <submittedName>
        <fullName evidence="1">Uncharacterized protein</fullName>
    </submittedName>
</protein>
<accession>A0A163E322</accession>
<gene>
    <name evidence="1" type="ORF">ST47_g5361</name>
</gene>
<dbReference type="EMBL" id="JYNV01000194">
    <property type="protein sequence ID" value="KZM23488.1"/>
    <property type="molecule type" value="Genomic_DNA"/>
</dbReference>
<dbReference type="PANTHER" id="PTHR42085">
    <property type="entry name" value="F-BOX DOMAIN-CONTAINING PROTEIN"/>
    <property type="match status" value="1"/>
</dbReference>
<dbReference type="Proteomes" id="UP000076837">
    <property type="component" value="Unassembled WGS sequence"/>
</dbReference>
<dbReference type="PANTHER" id="PTHR42085:SF1">
    <property type="entry name" value="F-BOX DOMAIN-CONTAINING PROTEIN"/>
    <property type="match status" value="1"/>
</dbReference>
<comment type="caution">
    <text evidence="1">The sequence shown here is derived from an EMBL/GenBank/DDBJ whole genome shotgun (WGS) entry which is preliminary data.</text>
</comment>
<evidence type="ECO:0000313" key="1">
    <source>
        <dbReference type="EMBL" id="KZM23488.1"/>
    </source>
</evidence>
<reference evidence="1 2" key="1">
    <citation type="journal article" date="2016" name="Sci. Rep.">
        <title>Draft genome sequencing and secretome analysis of fungal phytopathogen Ascochyta rabiei provides insight into the necrotrophic effector repertoire.</title>
        <authorList>
            <person name="Verma S."/>
            <person name="Gazara R.K."/>
            <person name="Nizam S."/>
            <person name="Parween S."/>
            <person name="Chattopadhyay D."/>
            <person name="Verma P.K."/>
        </authorList>
    </citation>
    <scope>NUCLEOTIDE SEQUENCE [LARGE SCALE GENOMIC DNA]</scope>
    <source>
        <strain evidence="1 2">ArDII</strain>
    </source>
</reference>
<sequence length="252" mass="28638">MTTVPTFLSLPPEIRNRIYQYALTPATGLVYREDEATRKQKAFFCDSQSKVVEFNQLKYANRQLHLETAALELKHSPLLIFDRLPGSEQPCGARAVEVPSSLSPQRRTLLLLDKIRIQYPDLCVIYEPPCWRLDATAALYKACLFLGMLYSTVLRGNGIAPLLNPTGSFSITQLLDKDERDDPSWLKAVRVWRANHTMSLTATNFRFRPLNLDKNMSRSKGLVGLATAFDAESYRMKDAARAQIRQWVEIGL</sequence>
<dbReference type="AlphaFoldDB" id="A0A163E322"/>
<dbReference type="InterPro" id="IPR038883">
    <property type="entry name" value="AN11006-like"/>
</dbReference>
<evidence type="ECO:0000313" key="2">
    <source>
        <dbReference type="Proteomes" id="UP000076837"/>
    </source>
</evidence>
<keyword evidence="2" id="KW-1185">Reference proteome</keyword>
<organism evidence="1 2">
    <name type="scientific">Didymella rabiei</name>
    <name type="common">Chickpea ascochyta blight fungus</name>
    <name type="synonym">Mycosphaerella rabiei</name>
    <dbReference type="NCBI Taxonomy" id="5454"/>
    <lineage>
        <taxon>Eukaryota</taxon>
        <taxon>Fungi</taxon>
        <taxon>Dikarya</taxon>
        <taxon>Ascomycota</taxon>
        <taxon>Pezizomycotina</taxon>
        <taxon>Dothideomycetes</taxon>
        <taxon>Pleosporomycetidae</taxon>
        <taxon>Pleosporales</taxon>
        <taxon>Pleosporineae</taxon>
        <taxon>Didymellaceae</taxon>
        <taxon>Ascochyta</taxon>
    </lineage>
</organism>